<keyword evidence="8" id="KW-0472">Membrane</keyword>
<feature type="domain" description="FAM234A/B beta-propeller" evidence="10">
    <location>
        <begin position="108"/>
        <end position="492"/>
    </location>
</feature>
<evidence type="ECO:0000313" key="12">
    <source>
        <dbReference type="Proteomes" id="UP000617340"/>
    </source>
</evidence>
<keyword evidence="8" id="KW-0812">Transmembrane</keyword>
<evidence type="ECO:0000256" key="3">
    <source>
        <dbReference type="ARBA" id="ARBA00023212"/>
    </source>
</evidence>
<keyword evidence="2" id="KW-0963">Cytoplasm</keyword>
<feature type="domain" description="CFAP91" evidence="9">
    <location>
        <begin position="931"/>
        <end position="1083"/>
    </location>
</feature>
<name>A0A834KAC7_VESGE</name>
<dbReference type="InterPro" id="IPR026720">
    <property type="entry name" value="CFAP91"/>
</dbReference>
<dbReference type="InterPro" id="IPR032840">
    <property type="entry name" value="CFAP91_dom"/>
</dbReference>
<comment type="caution">
    <text evidence="11">The sequence shown here is derived from an EMBL/GenBank/DDBJ whole genome shotgun (WGS) entry which is preliminary data.</text>
</comment>
<protein>
    <recommendedName>
        <fullName evidence="6">Cilia- and flagella-associated protein 91</fullName>
    </recommendedName>
</protein>
<dbReference type="PANTHER" id="PTHR22455:SF10">
    <property type="entry name" value="CILIA- AND FLAGELLA-ASSOCIATED PROTEIN 91"/>
    <property type="match status" value="1"/>
</dbReference>
<dbReference type="GO" id="GO:0005930">
    <property type="term" value="C:axoneme"/>
    <property type="evidence" value="ECO:0007669"/>
    <property type="project" value="UniProtKB-SubCell"/>
</dbReference>
<organism evidence="11 12">
    <name type="scientific">Vespula germanica</name>
    <name type="common">German yellow jacket</name>
    <name type="synonym">Paravespula germanica</name>
    <dbReference type="NCBI Taxonomy" id="30212"/>
    <lineage>
        <taxon>Eukaryota</taxon>
        <taxon>Metazoa</taxon>
        <taxon>Ecdysozoa</taxon>
        <taxon>Arthropoda</taxon>
        <taxon>Hexapoda</taxon>
        <taxon>Insecta</taxon>
        <taxon>Pterygota</taxon>
        <taxon>Neoptera</taxon>
        <taxon>Endopterygota</taxon>
        <taxon>Hymenoptera</taxon>
        <taxon>Apocrita</taxon>
        <taxon>Aculeata</taxon>
        <taxon>Vespoidea</taxon>
        <taxon>Vespidae</taxon>
        <taxon>Vespinae</taxon>
        <taxon>Vespula</taxon>
    </lineage>
</organism>
<gene>
    <name evidence="11" type="ORF">HZH68_006183</name>
</gene>
<evidence type="ECO:0000256" key="8">
    <source>
        <dbReference type="SAM" id="Phobius"/>
    </source>
</evidence>
<evidence type="ECO:0000256" key="6">
    <source>
        <dbReference type="ARBA" id="ARBA00029555"/>
    </source>
</evidence>
<evidence type="ECO:0000256" key="4">
    <source>
        <dbReference type="ARBA" id="ARBA00023273"/>
    </source>
</evidence>
<feature type="transmembrane region" description="Helical" evidence="8">
    <location>
        <begin position="55"/>
        <end position="79"/>
    </location>
</feature>
<proteinExistence type="inferred from homology"/>
<dbReference type="InterPro" id="IPR011047">
    <property type="entry name" value="Quinoprotein_ADH-like_sf"/>
</dbReference>
<dbReference type="InterPro" id="IPR055409">
    <property type="entry name" value="Beta-prop_FAM234A_B"/>
</dbReference>
<keyword evidence="3" id="KW-0206">Cytoskeleton</keyword>
<accession>A0A834KAC7</accession>
<evidence type="ECO:0000259" key="9">
    <source>
        <dbReference type="Pfam" id="PF14738"/>
    </source>
</evidence>
<keyword evidence="12" id="KW-1185">Reference proteome</keyword>
<evidence type="ECO:0000313" key="11">
    <source>
        <dbReference type="EMBL" id="KAF7403389.1"/>
    </source>
</evidence>
<evidence type="ECO:0000256" key="1">
    <source>
        <dbReference type="ARBA" id="ARBA00004430"/>
    </source>
</evidence>
<evidence type="ECO:0000256" key="7">
    <source>
        <dbReference type="SAM" id="MobiDB-lite"/>
    </source>
</evidence>
<evidence type="ECO:0000256" key="2">
    <source>
        <dbReference type="ARBA" id="ARBA00022490"/>
    </source>
</evidence>
<feature type="region of interest" description="Disordered" evidence="7">
    <location>
        <begin position="1473"/>
        <end position="1502"/>
    </location>
</feature>
<dbReference type="Proteomes" id="UP000617340">
    <property type="component" value="Unassembled WGS sequence"/>
</dbReference>
<dbReference type="PANTHER" id="PTHR22455">
    <property type="entry name" value="CILIA- AND FLAGELLA-ASSOCIATED PROTEIN 91"/>
    <property type="match status" value="1"/>
</dbReference>
<evidence type="ECO:0000256" key="5">
    <source>
        <dbReference type="ARBA" id="ARBA00029468"/>
    </source>
</evidence>
<evidence type="ECO:0000259" key="10">
    <source>
        <dbReference type="Pfam" id="PF23727"/>
    </source>
</evidence>
<sequence length="1502" mass="173920">MMEVYPLPKFMVQECPDEDDLTDIDDEVFIRDGKNGGLKLDEDGGVKRPLMAPPLIILLSLIALCMYAANIFPLSFATFKKWISHELKSSISKIHIIPCTSLSSKIIWKRTISKFTSEAPLRSNDVNKDGVEDIIIGFGTGLNAENTPECYNYFENQVPCLGGILALDGQTGNTLWIHWTVYAIFSMDCGLDITNDKINDCIASGEGGMLYAVNGKDGFIIWKISNEELSSSEHLTIFHIYNAKFIPDIDGDGIGDVIATGTIQSDLSRSSRILIISAKKGHILHTINTPNIELFSTPQTIVHPDGENIFVLTANNQMQSGALYIASSTNFMYGNLKLKELHHSSGKAALLPPVLADITMDGIVDIIASMFDSTIIAYDGLTFNPIWNYTVPNSEILSSPIPGYYNDDDIPDFMVKHKVESAFPKYYYTISMIIDGQTGQPLLEKPIEDTLNKQMSGLSVTIDGFGNDWFLHWSGNCLHNENFKEFSKNKNFLSQTHTDLCEIKFNSTLTTNLLALSQHVGPPGIILYSSEEYKILELNNSVDIEKEIDKYLESYHDMDSIDIGTSKMYKNYDKGVIFKHNKDENILEESTNYHQKLPEMTYENQEHFEGDNRFDTNFQLNNLENLDTENSLHRKNKWITNKSLGNIKEYDTLYDNNNSNDKGDDQIIDYSQMDELREQRRQVTNNDTTNRDSVINNNNFYYPIVRKKRVKQSNYILNKSMNYNKQRPRPSGILLPSFVDSKEGNSIDLIFSTFGSPLSETSITLLQEDLDCIYKKKILSKNSMHHRQNADIITECLNERNDNYNLFEKTIKQDNINIALGQMTVYRMKLECVCPEDMLPNQVCKTIASKQSWPEYLGSTMATQCKSIELITQEKCKHFQRSTSTAFQYFPTTQNKNIRYDTEILDTVLKNMKQQYCISMLQSKLFKNVETQTDYRESETQTVPWEPQYKIHPGHNPEVLTVTHLTWDHGLPAGMHEIEIINRTKMKRAWEMFLPPMDTEANIKIRRCITKALEEEQWAFRDAEIQYIMDLRLQLMEKLSHSKECKYNENMQNRFKRLKNDLGMYRDEKIKVIRQNLKRDLRKLHKLHYDKKQLQKRDTIQSYINHASKLYRSQLNFEKYSPGQFRKMKKQSYRNDNINHEKIQSIDAISTKLPSYKERKSKIVSPTELCIRQTRWTDDKLKTLYMDLKAMRLNIIPPETSTLMKKKYKVPVLPSTPYRVQERKDTSIDQAALYIQETIRGRATQCMMFEGRNRCRELIKELQFAYDIMDHNNEVQQIEKQEIIDIQQKQRNKLLQEEILCEIFDSLEGATVCGILDHLSKELIRLKDERNAHMFALFAERERLKREAAEAGRRQLELNRRRECDEMFRQIIKVDQGSVEIYLDDVIKEEIEEISYQNAEQHILRFFDHVDEISNNTIGNMTDLAEEEMIADMIYNFVLPEVGKFNTREQIKKKQQSYLQSAHAILYENSSDSLPVEPISSANSEEVHKESLFQEDSGENVQ</sequence>
<comment type="similarity">
    <text evidence="5">Belongs to the CFAP91 family.</text>
</comment>
<keyword evidence="8" id="KW-1133">Transmembrane helix</keyword>
<dbReference type="Pfam" id="PF23727">
    <property type="entry name" value="Beta-prop_FAM234A_B"/>
    <property type="match status" value="1"/>
</dbReference>
<dbReference type="Pfam" id="PF14738">
    <property type="entry name" value="CFAP91"/>
    <property type="match status" value="1"/>
</dbReference>
<dbReference type="Gene3D" id="2.130.10.10">
    <property type="entry name" value="YVTN repeat-like/Quinoprotein amine dehydrogenase"/>
    <property type="match status" value="1"/>
</dbReference>
<comment type="subcellular location">
    <subcellularLocation>
        <location evidence="1">Cytoplasm</location>
        <location evidence="1">Cytoskeleton</location>
        <location evidence="1">Cilium axoneme</location>
    </subcellularLocation>
</comment>
<dbReference type="EMBL" id="JACSDZ010000005">
    <property type="protein sequence ID" value="KAF7403389.1"/>
    <property type="molecule type" value="Genomic_DNA"/>
</dbReference>
<reference evidence="11" key="1">
    <citation type="journal article" date="2020" name="G3 (Bethesda)">
        <title>High-Quality Assemblies for Three Invasive Social Wasps from the &lt;i&gt;Vespula&lt;/i&gt; Genus.</title>
        <authorList>
            <person name="Harrop T.W.R."/>
            <person name="Guhlin J."/>
            <person name="McLaughlin G.M."/>
            <person name="Permina E."/>
            <person name="Stockwell P."/>
            <person name="Gilligan J."/>
            <person name="Le Lec M.F."/>
            <person name="Gruber M.A.M."/>
            <person name="Quinn O."/>
            <person name="Lovegrove M."/>
            <person name="Duncan E.J."/>
            <person name="Remnant E.J."/>
            <person name="Van Eeckhoven J."/>
            <person name="Graham B."/>
            <person name="Knapp R.A."/>
            <person name="Langford K.W."/>
            <person name="Kronenberg Z."/>
            <person name="Press M.O."/>
            <person name="Eacker S.M."/>
            <person name="Wilson-Rankin E.E."/>
            <person name="Purcell J."/>
            <person name="Lester P.J."/>
            <person name="Dearden P.K."/>
        </authorList>
    </citation>
    <scope>NUCLEOTIDE SEQUENCE</scope>
    <source>
        <strain evidence="11">Linc-1</strain>
    </source>
</reference>
<dbReference type="InterPro" id="IPR015943">
    <property type="entry name" value="WD40/YVTN_repeat-like_dom_sf"/>
</dbReference>
<keyword evidence="4" id="KW-0966">Cell projection</keyword>
<dbReference type="SUPFAM" id="SSF50998">
    <property type="entry name" value="Quinoprotein alcohol dehydrogenase-like"/>
    <property type="match status" value="1"/>
</dbReference>